<dbReference type="InterPro" id="IPR035987">
    <property type="entry name" value="Ribosomal_uS8_sf"/>
</dbReference>
<dbReference type="GO" id="GO:0006412">
    <property type="term" value="P:translation"/>
    <property type="evidence" value="ECO:0007669"/>
    <property type="project" value="InterPro"/>
</dbReference>
<dbReference type="GO" id="GO:0005737">
    <property type="term" value="C:cytoplasm"/>
    <property type="evidence" value="ECO:0007669"/>
    <property type="project" value="UniProtKB-ARBA"/>
</dbReference>
<evidence type="ECO:0000313" key="5">
    <source>
        <dbReference type="EMBL" id="EPS73502.1"/>
    </source>
</evidence>
<dbReference type="Gene3D" id="3.30.1370.30">
    <property type="match status" value="1"/>
</dbReference>
<comment type="caution">
    <text evidence="5">The sequence shown here is derived from an EMBL/GenBank/DDBJ whole genome shotgun (WGS) entry which is preliminary data.</text>
</comment>
<keyword evidence="2" id="KW-0689">Ribosomal protein</keyword>
<dbReference type="OrthoDB" id="409928at2759"/>
<evidence type="ECO:0000256" key="1">
    <source>
        <dbReference type="ARBA" id="ARBA00006471"/>
    </source>
</evidence>
<dbReference type="GO" id="GO:0003735">
    <property type="term" value="F:structural constituent of ribosome"/>
    <property type="evidence" value="ECO:0007669"/>
    <property type="project" value="InterPro"/>
</dbReference>
<evidence type="ECO:0000256" key="2">
    <source>
        <dbReference type="ARBA" id="ARBA00022980"/>
    </source>
</evidence>
<keyword evidence="6" id="KW-1185">Reference proteome</keyword>
<sequence length="132" mass="15480">DMLTRIRNANLVRLRKILILKNNLILNILNLLKQEGFIESFEEIKHNDLSKKKLYEKYILVSLKYKGIKQEPYITNIKRVSKPSLRIYSSYKNIKKVLGGIGVAVFAKRKMLIVNRKAKSKKIGGEILFYIW</sequence>
<accession>S8ELH9</accession>
<proteinExistence type="inferred from homology"/>
<dbReference type="HAMAP" id="MF_01302_B">
    <property type="entry name" value="Ribosomal_uS8_B"/>
    <property type="match status" value="1"/>
</dbReference>
<evidence type="ECO:0000313" key="6">
    <source>
        <dbReference type="Proteomes" id="UP000015453"/>
    </source>
</evidence>
<dbReference type="PANTHER" id="PTHR11758">
    <property type="entry name" value="40S RIBOSOMAL PROTEIN S15A"/>
    <property type="match status" value="1"/>
</dbReference>
<dbReference type="EMBL" id="AUSU01000416">
    <property type="protein sequence ID" value="EPS73502.1"/>
    <property type="molecule type" value="Genomic_DNA"/>
</dbReference>
<organism evidence="5 6">
    <name type="scientific">Genlisea aurea</name>
    <dbReference type="NCBI Taxonomy" id="192259"/>
    <lineage>
        <taxon>Eukaryota</taxon>
        <taxon>Viridiplantae</taxon>
        <taxon>Streptophyta</taxon>
        <taxon>Embryophyta</taxon>
        <taxon>Tracheophyta</taxon>
        <taxon>Spermatophyta</taxon>
        <taxon>Magnoliopsida</taxon>
        <taxon>eudicotyledons</taxon>
        <taxon>Gunneridae</taxon>
        <taxon>Pentapetalae</taxon>
        <taxon>asterids</taxon>
        <taxon>lamiids</taxon>
        <taxon>Lamiales</taxon>
        <taxon>Lentibulariaceae</taxon>
        <taxon>Genlisea</taxon>
    </lineage>
</organism>
<feature type="non-terminal residue" evidence="5">
    <location>
        <position position="1"/>
    </location>
</feature>
<dbReference type="Pfam" id="PF00410">
    <property type="entry name" value="Ribosomal_S8"/>
    <property type="match status" value="1"/>
</dbReference>
<dbReference type="GO" id="GO:1990904">
    <property type="term" value="C:ribonucleoprotein complex"/>
    <property type="evidence" value="ECO:0007669"/>
    <property type="project" value="UniProtKB-KW"/>
</dbReference>
<dbReference type="GO" id="GO:0005840">
    <property type="term" value="C:ribosome"/>
    <property type="evidence" value="ECO:0007669"/>
    <property type="project" value="UniProtKB-KW"/>
</dbReference>
<evidence type="ECO:0000256" key="3">
    <source>
        <dbReference type="ARBA" id="ARBA00023274"/>
    </source>
</evidence>
<evidence type="ECO:0000256" key="4">
    <source>
        <dbReference type="ARBA" id="ARBA00035153"/>
    </source>
</evidence>
<gene>
    <name evidence="5" type="ORF">M569_01283</name>
</gene>
<dbReference type="AlphaFoldDB" id="S8ELH9"/>
<name>S8ELH9_9LAMI</name>
<dbReference type="FunFam" id="3.30.1490.10:FF:000001">
    <property type="entry name" value="30S ribosomal protein S8"/>
    <property type="match status" value="1"/>
</dbReference>
<dbReference type="Gene3D" id="3.30.1490.10">
    <property type="match status" value="1"/>
</dbReference>
<dbReference type="SUPFAM" id="SSF56047">
    <property type="entry name" value="Ribosomal protein S8"/>
    <property type="match status" value="1"/>
</dbReference>
<protein>
    <recommendedName>
        <fullName evidence="4">Small ribosomal subunit protein uS8c</fullName>
    </recommendedName>
</protein>
<reference evidence="5 6" key="1">
    <citation type="journal article" date="2013" name="BMC Genomics">
        <title>The miniature genome of a carnivorous plant Genlisea aurea contains a low number of genes and short non-coding sequences.</title>
        <authorList>
            <person name="Leushkin E.V."/>
            <person name="Sutormin R.A."/>
            <person name="Nabieva E.R."/>
            <person name="Penin A.A."/>
            <person name="Kondrashov A.S."/>
            <person name="Logacheva M.D."/>
        </authorList>
    </citation>
    <scope>NUCLEOTIDE SEQUENCE [LARGE SCALE GENOMIC DNA]</scope>
</reference>
<dbReference type="InterPro" id="IPR000630">
    <property type="entry name" value="Ribosomal_uS8"/>
</dbReference>
<dbReference type="Proteomes" id="UP000015453">
    <property type="component" value="Unassembled WGS sequence"/>
</dbReference>
<comment type="similarity">
    <text evidence="1">Belongs to the universal ribosomal protein uS8 family.</text>
</comment>
<keyword evidence="3" id="KW-0687">Ribonucleoprotein</keyword>